<gene>
    <name evidence="1" type="ORF">SK128_007093</name>
</gene>
<reference evidence="1 2" key="1">
    <citation type="submission" date="2023-11" db="EMBL/GenBank/DDBJ databases">
        <title>Halocaridina rubra genome assembly.</title>
        <authorList>
            <person name="Smith C."/>
        </authorList>
    </citation>
    <scope>NUCLEOTIDE SEQUENCE [LARGE SCALE GENOMIC DNA]</scope>
    <source>
        <strain evidence="1">EP-1</strain>
        <tissue evidence="1">Whole</tissue>
    </source>
</reference>
<proteinExistence type="predicted"/>
<dbReference type="EMBL" id="JAXCGZ010005692">
    <property type="protein sequence ID" value="KAK7081142.1"/>
    <property type="molecule type" value="Genomic_DNA"/>
</dbReference>
<dbReference type="AlphaFoldDB" id="A0AAN9AE66"/>
<name>A0AAN9AE66_HALRR</name>
<sequence length="95" mass="11118">MLRLLHKTLFEKAHRFHGLKLDQILPGVSSIVAKFSTTNAKRSEGKWISKLDYAQEIFNYGHRLGTRLNVPVFILHSRKPLQYDDVYRAMQHLVK</sequence>
<accession>A0AAN9AE66</accession>
<dbReference type="Proteomes" id="UP001381693">
    <property type="component" value="Unassembled WGS sequence"/>
</dbReference>
<evidence type="ECO:0000313" key="1">
    <source>
        <dbReference type="EMBL" id="KAK7081142.1"/>
    </source>
</evidence>
<keyword evidence="2" id="KW-1185">Reference proteome</keyword>
<organism evidence="1 2">
    <name type="scientific">Halocaridina rubra</name>
    <name type="common">Hawaiian red shrimp</name>
    <dbReference type="NCBI Taxonomy" id="373956"/>
    <lineage>
        <taxon>Eukaryota</taxon>
        <taxon>Metazoa</taxon>
        <taxon>Ecdysozoa</taxon>
        <taxon>Arthropoda</taxon>
        <taxon>Crustacea</taxon>
        <taxon>Multicrustacea</taxon>
        <taxon>Malacostraca</taxon>
        <taxon>Eumalacostraca</taxon>
        <taxon>Eucarida</taxon>
        <taxon>Decapoda</taxon>
        <taxon>Pleocyemata</taxon>
        <taxon>Caridea</taxon>
        <taxon>Atyoidea</taxon>
        <taxon>Atyidae</taxon>
        <taxon>Halocaridina</taxon>
    </lineage>
</organism>
<comment type="caution">
    <text evidence="1">The sequence shown here is derived from an EMBL/GenBank/DDBJ whole genome shotgun (WGS) entry which is preliminary data.</text>
</comment>
<protein>
    <submittedName>
        <fullName evidence="1">Uncharacterized protein</fullName>
    </submittedName>
</protein>
<evidence type="ECO:0000313" key="2">
    <source>
        <dbReference type="Proteomes" id="UP001381693"/>
    </source>
</evidence>